<dbReference type="Proteomes" id="UP000789901">
    <property type="component" value="Unassembled WGS sequence"/>
</dbReference>
<comment type="caution">
    <text evidence="1">The sequence shown here is derived from an EMBL/GenBank/DDBJ whole genome shotgun (WGS) entry which is preliminary data.</text>
</comment>
<dbReference type="EMBL" id="CAJVQB010082895">
    <property type="protein sequence ID" value="CAG8846303.1"/>
    <property type="molecule type" value="Genomic_DNA"/>
</dbReference>
<sequence length="48" mass="5920">SHYSIFPYTTTKRCRVSINFARLYLFLYDKYVTIHYQKFVEKLNIKPL</sequence>
<name>A0ABN7X4K6_GIGMA</name>
<evidence type="ECO:0000313" key="1">
    <source>
        <dbReference type="EMBL" id="CAG8846303.1"/>
    </source>
</evidence>
<keyword evidence="2" id="KW-1185">Reference proteome</keyword>
<evidence type="ECO:0000313" key="2">
    <source>
        <dbReference type="Proteomes" id="UP000789901"/>
    </source>
</evidence>
<protein>
    <submittedName>
        <fullName evidence="1">26181_t:CDS:1</fullName>
    </submittedName>
</protein>
<accession>A0ABN7X4K6</accession>
<organism evidence="1 2">
    <name type="scientific">Gigaspora margarita</name>
    <dbReference type="NCBI Taxonomy" id="4874"/>
    <lineage>
        <taxon>Eukaryota</taxon>
        <taxon>Fungi</taxon>
        <taxon>Fungi incertae sedis</taxon>
        <taxon>Mucoromycota</taxon>
        <taxon>Glomeromycotina</taxon>
        <taxon>Glomeromycetes</taxon>
        <taxon>Diversisporales</taxon>
        <taxon>Gigasporaceae</taxon>
        <taxon>Gigaspora</taxon>
    </lineage>
</organism>
<reference evidence="1 2" key="1">
    <citation type="submission" date="2021-06" db="EMBL/GenBank/DDBJ databases">
        <authorList>
            <person name="Kallberg Y."/>
            <person name="Tangrot J."/>
            <person name="Rosling A."/>
        </authorList>
    </citation>
    <scope>NUCLEOTIDE SEQUENCE [LARGE SCALE GENOMIC DNA]</scope>
    <source>
        <strain evidence="1 2">120-4 pot B 10/14</strain>
    </source>
</reference>
<gene>
    <name evidence="1" type="ORF">GMARGA_LOCUS38100</name>
</gene>
<feature type="non-terminal residue" evidence="1">
    <location>
        <position position="1"/>
    </location>
</feature>
<proteinExistence type="predicted"/>